<dbReference type="Gene3D" id="3.40.50.300">
    <property type="entry name" value="P-loop containing nucleotide triphosphate hydrolases"/>
    <property type="match status" value="1"/>
</dbReference>
<dbReference type="Gene3D" id="1.10.10.10">
    <property type="entry name" value="Winged helix-like DNA-binding domain superfamily/Winged helix DNA-binding domain"/>
    <property type="match status" value="1"/>
</dbReference>
<dbReference type="Pfam" id="PF00196">
    <property type="entry name" value="GerE"/>
    <property type="match status" value="1"/>
</dbReference>
<dbReference type="InterPro" id="IPR059106">
    <property type="entry name" value="WHD_MalT"/>
</dbReference>
<dbReference type="InterPro" id="IPR000792">
    <property type="entry name" value="Tscrpt_reg_LuxR_C"/>
</dbReference>
<dbReference type="Proteomes" id="UP000283003">
    <property type="component" value="Unassembled WGS sequence"/>
</dbReference>
<gene>
    <name evidence="5" type="ORF">EKN06_10035</name>
</gene>
<dbReference type="SUPFAM" id="SSF52540">
    <property type="entry name" value="P-loop containing nucleoside triphosphate hydrolases"/>
    <property type="match status" value="1"/>
</dbReference>
<dbReference type="Pfam" id="PF17874">
    <property type="entry name" value="TPR_MalT"/>
    <property type="match status" value="1"/>
</dbReference>
<dbReference type="GO" id="GO:0006355">
    <property type="term" value="P:regulation of DNA-templated transcription"/>
    <property type="evidence" value="ECO:0007669"/>
    <property type="project" value="InterPro"/>
</dbReference>
<keyword evidence="6" id="KW-1185">Reference proteome</keyword>
<proteinExistence type="predicted"/>
<dbReference type="PANTHER" id="PTHR44688:SF16">
    <property type="entry name" value="DNA-BINDING TRANSCRIPTIONAL ACTIVATOR DEVR_DOSR"/>
    <property type="match status" value="1"/>
</dbReference>
<dbReference type="SMART" id="SM00421">
    <property type="entry name" value="HTH_LUXR"/>
    <property type="match status" value="1"/>
</dbReference>
<name>A0A437GW62_9SPHN</name>
<sequence length="908" mass="101714">MNSIIAAKLEPPRWMGDQIRRDGLLQRLDGAMNHRLTLIHAPAGYGKTSLLAQWRARMEQGGQKVTWLTLERDDCDLKQMVRYLLAAIAPVGGQTGARKQGTASDMPPRAALSAIVNWLAQDGKPSIVILDDLHRATNRDVCEYLQSLIRLAPPHAHFVVASRDYPWLGQTMLAAENQLLELGAQDLRFSLDEAKVLLGRNGHTPEGHDLEAILSRTEGWAMALQLASLMMGSDRRAVEQFRGSRADLARYLSEQVLMALPDEWRDIVLRTALVERLTGDVVDLLCQRRDGWIVLEQLEQQGIFLTAIDADRRAYRYHQLFAEYLRDRFERMAPDTCADLHGQLARWFADKDDTVEAVDHAIKSGQYELLGDIVDRAGGWRMIPLGAQGLLERAILAMPRAVIEARPTIALAEVYLLMKKGDLGTARKAFDKVVAAAAPALANAEVMTEIRVVGDTLSDYANEPVTFDDLLEREALLRKLPADDHLVIANISETLGAKFFEGGWLERALQPILSAGEHYHAIGALYSEVFTRFLEARIKRAQGRQREAAIILENAAADIAGNFGNRSDLAANCAAFRAELLYEEDRVTEAQDLLGWSLDHMERSDAWVDVYAAAYVTMAHILSGHGRYDEARDVMERARRVAARRGLDQLSMLIDICEFDLNLVHGGSLDEIVVTAECIGLDRLADWMCEQSPRYRPVAIAAMLARIRLRLLTSQFDAAAVDIETMRRWARERGAGRLLVDVDLLSAYCLHRTGCFEESRDAFSEAVGIAMFQDLRRPFVDLRTFVQPCLDDLIKREPQMDRTRAQFVKMIIRSVANSRNTVTMQGIFSEAEAEVLNYLSQGHSNKEIARLIGMSPDTVKYRLKAVFKKLGVSKRRDAVRMSAERGFLNGVAGLPATTDRMREADLLD</sequence>
<reference evidence="5 6" key="1">
    <citation type="submission" date="2018-12" db="EMBL/GenBank/DDBJ databases">
        <title>Croceicoccus ponticola sp. nov., a lipolytic bacterium isolated from seawater.</title>
        <authorList>
            <person name="Yoon J.-H."/>
        </authorList>
    </citation>
    <scope>NUCLEOTIDE SEQUENCE [LARGE SCALE GENOMIC DNA]</scope>
    <source>
        <strain evidence="5 6">GM-16</strain>
    </source>
</reference>
<evidence type="ECO:0000313" key="5">
    <source>
        <dbReference type="EMBL" id="RVQ66368.1"/>
    </source>
</evidence>
<dbReference type="InterPro" id="IPR027417">
    <property type="entry name" value="P-loop_NTPase"/>
</dbReference>
<comment type="caution">
    <text evidence="5">The sequence shown here is derived from an EMBL/GenBank/DDBJ whole genome shotgun (WGS) entry which is preliminary data.</text>
</comment>
<dbReference type="OrthoDB" id="9807052at2"/>
<keyword evidence="1" id="KW-0805">Transcription regulation</keyword>
<keyword evidence="3" id="KW-0804">Transcription</keyword>
<evidence type="ECO:0000256" key="3">
    <source>
        <dbReference type="ARBA" id="ARBA00023163"/>
    </source>
</evidence>
<evidence type="ECO:0000256" key="2">
    <source>
        <dbReference type="ARBA" id="ARBA00023125"/>
    </source>
</evidence>
<dbReference type="Pfam" id="PF13191">
    <property type="entry name" value="AAA_16"/>
    <property type="match status" value="1"/>
</dbReference>
<dbReference type="SUPFAM" id="SSF46894">
    <property type="entry name" value="C-terminal effector domain of the bipartite response regulators"/>
    <property type="match status" value="1"/>
</dbReference>
<dbReference type="Pfam" id="PF25873">
    <property type="entry name" value="WHD_MalT"/>
    <property type="match status" value="1"/>
</dbReference>
<dbReference type="PRINTS" id="PR00038">
    <property type="entry name" value="HTHLUXR"/>
</dbReference>
<dbReference type="CDD" id="cd06170">
    <property type="entry name" value="LuxR_C_like"/>
    <property type="match status" value="1"/>
</dbReference>
<dbReference type="InterPro" id="IPR036388">
    <property type="entry name" value="WH-like_DNA-bd_sf"/>
</dbReference>
<protein>
    <recommendedName>
        <fullName evidence="4">HTH luxR-type domain-containing protein</fullName>
    </recommendedName>
</protein>
<evidence type="ECO:0000313" key="6">
    <source>
        <dbReference type="Proteomes" id="UP000283003"/>
    </source>
</evidence>
<dbReference type="GO" id="GO:0003677">
    <property type="term" value="F:DNA binding"/>
    <property type="evidence" value="ECO:0007669"/>
    <property type="project" value="UniProtKB-KW"/>
</dbReference>
<dbReference type="InterPro" id="IPR041664">
    <property type="entry name" value="AAA_16"/>
</dbReference>
<dbReference type="InterPro" id="IPR041617">
    <property type="entry name" value="TPR_MalT"/>
</dbReference>
<dbReference type="PROSITE" id="PS00622">
    <property type="entry name" value="HTH_LUXR_1"/>
    <property type="match status" value="1"/>
</dbReference>
<evidence type="ECO:0000259" key="4">
    <source>
        <dbReference type="PROSITE" id="PS50043"/>
    </source>
</evidence>
<dbReference type="PROSITE" id="PS50043">
    <property type="entry name" value="HTH_LUXR_2"/>
    <property type="match status" value="1"/>
</dbReference>
<keyword evidence="2" id="KW-0238">DNA-binding</keyword>
<dbReference type="Gene3D" id="1.25.40.10">
    <property type="entry name" value="Tetratricopeptide repeat domain"/>
    <property type="match status" value="1"/>
</dbReference>
<accession>A0A437GW62</accession>
<organism evidence="5 6">
    <name type="scientific">Croceicoccus ponticola</name>
    <dbReference type="NCBI Taxonomy" id="2217664"/>
    <lineage>
        <taxon>Bacteria</taxon>
        <taxon>Pseudomonadati</taxon>
        <taxon>Pseudomonadota</taxon>
        <taxon>Alphaproteobacteria</taxon>
        <taxon>Sphingomonadales</taxon>
        <taxon>Erythrobacteraceae</taxon>
        <taxon>Croceicoccus</taxon>
    </lineage>
</organism>
<feature type="domain" description="HTH luxR-type" evidence="4">
    <location>
        <begin position="821"/>
        <end position="886"/>
    </location>
</feature>
<dbReference type="EMBL" id="RXOL01000004">
    <property type="protein sequence ID" value="RVQ66368.1"/>
    <property type="molecule type" value="Genomic_DNA"/>
</dbReference>
<dbReference type="InterPro" id="IPR011990">
    <property type="entry name" value="TPR-like_helical_dom_sf"/>
</dbReference>
<dbReference type="SUPFAM" id="SSF48452">
    <property type="entry name" value="TPR-like"/>
    <property type="match status" value="2"/>
</dbReference>
<dbReference type="InterPro" id="IPR016032">
    <property type="entry name" value="Sig_transdc_resp-reg_C-effctor"/>
</dbReference>
<dbReference type="PANTHER" id="PTHR44688">
    <property type="entry name" value="DNA-BINDING TRANSCRIPTIONAL ACTIVATOR DEVR_DOSR"/>
    <property type="match status" value="1"/>
</dbReference>
<evidence type="ECO:0000256" key="1">
    <source>
        <dbReference type="ARBA" id="ARBA00023015"/>
    </source>
</evidence>
<dbReference type="AlphaFoldDB" id="A0A437GW62"/>